<dbReference type="PANTHER" id="PTHR41259:SF1">
    <property type="entry name" value="DOUBLE-STRAND BREAK REPAIR RAD50 ATPASE, PUTATIVE-RELATED"/>
    <property type="match status" value="1"/>
</dbReference>
<dbReference type="InterPro" id="IPR038729">
    <property type="entry name" value="Rad50/SbcC_AAA"/>
</dbReference>
<proteinExistence type="predicted"/>
<feature type="coiled-coil region" evidence="1">
    <location>
        <begin position="552"/>
        <end position="727"/>
    </location>
</feature>
<gene>
    <name evidence="3" type="ORF">EII35_04580</name>
</gene>
<reference evidence="3 4" key="1">
    <citation type="submission" date="2018-11" db="EMBL/GenBank/DDBJ databases">
        <title>Genomes From Bacteria Associated with the Canine Oral Cavity: a Test Case for Automated Genome-Based Taxonomic Assignment.</title>
        <authorList>
            <person name="Coil D.A."/>
            <person name="Jospin G."/>
            <person name="Darling A.E."/>
            <person name="Wallis C."/>
            <person name="Davis I.J."/>
            <person name="Harris S."/>
            <person name="Eisen J.A."/>
            <person name="Holcombe L.J."/>
            <person name="O'Flynn C."/>
        </authorList>
    </citation>
    <scope>NUCLEOTIDE SEQUENCE [LARGE SCALE GENOMIC DNA]</scope>
    <source>
        <strain evidence="3 4">OH2822_COT-296</strain>
    </source>
</reference>
<evidence type="ECO:0000313" key="3">
    <source>
        <dbReference type="EMBL" id="RRD50432.1"/>
    </source>
</evidence>
<name>A0A3P1WV14_9ACTN</name>
<dbReference type="AlphaFoldDB" id="A0A3P1WV14"/>
<evidence type="ECO:0000256" key="1">
    <source>
        <dbReference type="SAM" id="Coils"/>
    </source>
</evidence>
<dbReference type="EMBL" id="RQYT01000006">
    <property type="protein sequence ID" value="RRD50432.1"/>
    <property type="molecule type" value="Genomic_DNA"/>
</dbReference>
<evidence type="ECO:0000313" key="4">
    <source>
        <dbReference type="Proteomes" id="UP000280935"/>
    </source>
</evidence>
<dbReference type="SUPFAM" id="SSF52540">
    <property type="entry name" value="P-loop containing nucleoside triphosphate hydrolases"/>
    <property type="match status" value="1"/>
</dbReference>
<protein>
    <recommendedName>
        <fullName evidence="2">Rad50/SbcC-type AAA domain-containing protein</fullName>
    </recommendedName>
</protein>
<organism evidence="3 4">
    <name type="scientific">Arachnia propionica</name>
    <dbReference type="NCBI Taxonomy" id="1750"/>
    <lineage>
        <taxon>Bacteria</taxon>
        <taxon>Bacillati</taxon>
        <taxon>Actinomycetota</taxon>
        <taxon>Actinomycetes</taxon>
        <taxon>Propionibacteriales</taxon>
        <taxon>Propionibacteriaceae</taxon>
        <taxon>Arachnia</taxon>
    </lineage>
</organism>
<dbReference type="Pfam" id="PF13476">
    <property type="entry name" value="AAA_23"/>
    <property type="match status" value="1"/>
</dbReference>
<evidence type="ECO:0000259" key="2">
    <source>
        <dbReference type="Pfam" id="PF13476"/>
    </source>
</evidence>
<comment type="caution">
    <text evidence="3">The sequence shown here is derived from an EMBL/GenBank/DDBJ whole genome shotgun (WGS) entry which is preliminary data.</text>
</comment>
<dbReference type="Proteomes" id="UP000280935">
    <property type="component" value="Unassembled WGS sequence"/>
</dbReference>
<dbReference type="RefSeq" id="WP_125227290.1">
    <property type="nucleotide sequence ID" value="NZ_RQYT01000006.1"/>
</dbReference>
<dbReference type="Gene3D" id="3.40.50.300">
    <property type="entry name" value="P-loop containing nucleotide triphosphate hydrolases"/>
    <property type="match status" value="2"/>
</dbReference>
<dbReference type="InterPro" id="IPR027417">
    <property type="entry name" value="P-loop_NTPase"/>
</dbReference>
<feature type="domain" description="Rad50/SbcC-type AAA" evidence="2">
    <location>
        <begin position="5"/>
        <end position="46"/>
    </location>
</feature>
<dbReference type="PANTHER" id="PTHR41259">
    <property type="entry name" value="DOUBLE-STRAND BREAK REPAIR RAD50 ATPASE, PUTATIVE-RELATED"/>
    <property type="match status" value="1"/>
</dbReference>
<sequence length="856" mass="95402">MRLRRITLRNYRGTRERTVDFPDGITIVQGPNEAGKSSLMEGLRLLRAYKSSSNAAPIRRVKPVDRDEGPEVEVEMTLGPHTVVHTKRWLRVPRTTLEVRGPHPESLTGDEAHDRFLELFDEHVDGQLFSALEMTQGDSLTQGRLVELPSLRRALDDASLPVADHDTLLAAVEREYQRYFTATGRPTGEYQKGAQELARLQEEVERARSVHDEVERLSAEHERNRGERRDVATRFDEAGEELAEIARSDERLAGLRTRLAEHEDLAARASADLERGEHADQERRELISTVSGWEDELAAAEEALEERRGRRAEAEAGTGAALAARDAAEGRLAGITQRLRDLDEVERRRSQAEELTHLTERLARIEQAEEAVAAAAAAFEAGRVDGGLIQRLEQAEVECRLAESRVEAVAARVRLEVLGEVLIDDEGAPPGVREARITRPMRIEVPGQLRLELDPGMDMEDLERAHRDALDSRDALLAEIGASTVDEARRRDSRSRELGSQRDEAETELRLALGGDNAAVLRARAETIRQHLEAQETTLTPADDREALDREHEQAAADLGQARSALEEARQQERVAREQCIRDEAGVEGLRTRIAEARQRLEAARERCADQAITERIDRCRREVAAHTEQVEAVQEELRRSDAAGTRLRLDNATALVARLEKEINELDGEAVRIETLLADRMASGPYDVLARAQQELEALSARQDGRERAARAVARLRETLLRHRDQAQLRYVAPFKERIEVLGRPVLGEDLEVEISPDLAMVSRTLAGVTVPFESLSVGAREQFALLGRLACADLVDAEEGAPVMIDDALGYADPERVRAIATVLNDVGSRAQIIVLTCQPERFGHIGRATVVRI</sequence>
<keyword evidence="1" id="KW-0175">Coiled coil</keyword>
<dbReference type="OrthoDB" id="3177877at2"/>
<accession>A0A3P1WV14</accession>
<feature type="coiled-coil region" evidence="1">
    <location>
        <begin position="190"/>
        <end position="368"/>
    </location>
</feature>